<dbReference type="Gene3D" id="3.40.50.720">
    <property type="entry name" value="NAD(P)-binding Rossmann-like Domain"/>
    <property type="match status" value="1"/>
</dbReference>
<keyword evidence="2" id="KW-0808">Transferase</keyword>
<proteinExistence type="predicted"/>
<dbReference type="Proteomes" id="UP001172083">
    <property type="component" value="Unassembled WGS sequence"/>
</dbReference>
<sequence length="446" mass="49173">MNAEEIPHVNRMSIAIAEAHDIGLDESIERMKSVNLHLIAGDQIKHSSSMQAAFLTALNAGKRSFLGGVYCSLPEDVPNLLQINAGSFNELATLYGGLPGDLLDYIGNFEILFGLPAVRKNSLEVVMNGWQAGVNFYGSKRIKLSPKSNNVTLGGVAAAALGLFHAFDATFQLMDIPHNTSTGFSLWDLNSEVWHKEKSEGPSKLNLPRQFWSVGLGHLGQAYLWTLALLPFDGRSCLVSLQDFDIVEEENIGAQVLSTEDHIGLPKARVCSTFLSNLGFKTQIIEKPFLLEDQKAEWSSDYKILLNGVDNISTRTSVLSDRFSLFLDGATNGKLELFDSFTLRNFAKLSKKPEEVWKEKHQSENILHRKLFERVENEFGCGQLINKGISTPFVGLFGASLVVAELLRSLNKGLSYSSISGQMRNLEALGAVSKGFYDKQLLNLAL</sequence>
<dbReference type="Pfam" id="PF00899">
    <property type="entry name" value="ThiF"/>
    <property type="match status" value="1"/>
</dbReference>
<comment type="caution">
    <text evidence="2">The sequence shown here is derived from an EMBL/GenBank/DDBJ whole genome shotgun (WGS) entry which is preliminary data.</text>
</comment>
<feature type="domain" description="THIF-type NAD/FAD binding fold" evidence="1">
    <location>
        <begin position="214"/>
        <end position="319"/>
    </location>
</feature>
<organism evidence="2 3">
    <name type="scientific">Agaribacillus aureus</name>
    <dbReference type="NCBI Taxonomy" id="3051825"/>
    <lineage>
        <taxon>Bacteria</taxon>
        <taxon>Pseudomonadati</taxon>
        <taxon>Bacteroidota</taxon>
        <taxon>Cytophagia</taxon>
        <taxon>Cytophagales</taxon>
        <taxon>Splendidivirgaceae</taxon>
        <taxon>Agaribacillus</taxon>
    </lineage>
</organism>
<accession>A0ABT8LEU6</accession>
<protein>
    <submittedName>
        <fullName evidence="2">ThiF family adenylyltransferase</fullName>
    </submittedName>
</protein>
<dbReference type="InterPro" id="IPR035985">
    <property type="entry name" value="Ubiquitin-activating_enz"/>
</dbReference>
<keyword evidence="2" id="KW-0548">Nucleotidyltransferase</keyword>
<name>A0ABT8LEU6_9BACT</name>
<keyword evidence="3" id="KW-1185">Reference proteome</keyword>
<gene>
    <name evidence="2" type="ORF">QQ020_26095</name>
</gene>
<reference evidence="2" key="1">
    <citation type="submission" date="2023-06" db="EMBL/GenBank/DDBJ databases">
        <title>Genomic of Agaribacillus aureum.</title>
        <authorList>
            <person name="Wang G."/>
        </authorList>
    </citation>
    <scope>NUCLEOTIDE SEQUENCE</scope>
    <source>
        <strain evidence="2">BMA12</strain>
    </source>
</reference>
<dbReference type="RefSeq" id="WP_346760915.1">
    <property type="nucleotide sequence ID" value="NZ_JAUJEB010000007.1"/>
</dbReference>
<evidence type="ECO:0000313" key="3">
    <source>
        <dbReference type="Proteomes" id="UP001172083"/>
    </source>
</evidence>
<dbReference type="GO" id="GO:0016779">
    <property type="term" value="F:nucleotidyltransferase activity"/>
    <property type="evidence" value="ECO:0007669"/>
    <property type="project" value="UniProtKB-KW"/>
</dbReference>
<evidence type="ECO:0000313" key="2">
    <source>
        <dbReference type="EMBL" id="MDN5215576.1"/>
    </source>
</evidence>
<dbReference type="SUPFAM" id="SSF69572">
    <property type="entry name" value="Activating enzymes of the ubiquitin-like proteins"/>
    <property type="match status" value="1"/>
</dbReference>
<dbReference type="EMBL" id="JAUJEB010000007">
    <property type="protein sequence ID" value="MDN5215576.1"/>
    <property type="molecule type" value="Genomic_DNA"/>
</dbReference>
<evidence type="ECO:0000259" key="1">
    <source>
        <dbReference type="Pfam" id="PF00899"/>
    </source>
</evidence>
<dbReference type="InterPro" id="IPR000594">
    <property type="entry name" value="ThiF_NAD_FAD-bd"/>
</dbReference>